<sequence length="75" mass="8640">MDIGDRFLNILNDNAGNFKNDEAFAICPKVFYENLSEKEISAMQELYSRAYKKAQEQVNKNKYNGFNDFFNGSGI</sequence>
<evidence type="ECO:0000313" key="3">
    <source>
        <dbReference type="Proteomes" id="UP000028042"/>
    </source>
</evidence>
<evidence type="ECO:0000313" key="4">
    <source>
        <dbReference type="Proteomes" id="UP000030905"/>
    </source>
</evidence>
<name>A0A0H3J1U7_CLOPA</name>
<dbReference type="eggNOG" id="ENOG50327NX">
    <property type="taxonomic scope" value="Bacteria"/>
</dbReference>
<dbReference type="AlphaFoldDB" id="A0A0H3J1U7"/>
<reference evidence="2" key="2">
    <citation type="submission" date="2015-10" db="EMBL/GenBank/DDBJ databases">
        <title>Improved Draft Genome Sequence of Clostridium pasteurianum Strain ATCC 6013 (DSM 525) Using a Hybrid Next-Generation Sequencing Approach.</title>
        <authorList>
            <person name="Pyne M.E."/>
            <person name="Utturkar S.M."/>
            <person name="Brown S.D."/>
            <person name="Moo-Young M."/>
            <person name="Chung D.A."/>
            <person name="Chou P.C."/>
        </authorList>
    </citation>
    <scope>NUCLEOTIDE SEQUENCE</scope>
    <source>
        <strain evidence="2">ATCC 6013</strain>
    </source>
</reference>
<proteinExistence type="predicted"/>
<dbReference type="EMBL" id="JPGY02000001">
    <property type="protein sequence ID" value="KRU12616.1"/>
    <property type="molecule type" value="Genomic_DNA"/>
</dbReference>
<protein>
    <submittedName>
        <fullName evidence="1">Uncharacterized protein</fullName>
    </submittedName>
</protein>
<dbReference type="Proteomes" id="UP000030905">
    <property type="component" value="Chromosome"/>
</dbReference>
<evidence type="ECO:0000313" key="2">
    <source>
        <dbReference type="EMBL" id="KRU12616.1"/>
    </source>
</evidence>
<gene>
    <name evidence="1" type="ORF">CLPA_c12900</name>
    <name evidence="2" type="ORF">CP6013_01864</name>
</gene>
<dbReference type="PATRIC" id="fig|1262449.3.peg.2706"/>
<dbReference type="KEGG" id="cpat:CLPA_c12900"/>
<reference evidence="1 4" key="1">
    <citation type="journal article" date="2015" name="Genome Announc.">
        <title>Complete Genome Sequence of the Nitrogen-Fixing and Solvent-Producing Clostridium pasteurianum DSM 525.</title>
        <authorList>
            <person name="Poehlein A."/>
            <person name="Grosse-Honebrink A."/>
            <person name="Zhang Y."/>
            <person name="Minton N.P."/>
            <person name="Daniel R."/>
        </authorList>
    </citation>
    <scope>NUCLEOTIDE SEQUENCE [LARGE SCALE GENOMIC DNA]</scope>
    <source>
        <strain evidence="1">DSM 525</strain>
        <strain evidence="4">DSM 525 / ATCC 6013</strain>
    </source>
</reference>
<organism evidence="1 4">
    <name type="scientific">Clostridium pasteurianum DSM 525 = ATCC 6013</name>
    <dbReference type="NCBI Taxonomy" id="1262449"/>
    <lineage>
        <taxon>Bacteria</taxon>
        <taxon>Bacillati</taxon>
        <taxon>Bacillota</taxon>
        <taxon>Clostridia</taxon>
        <taxon>Eubacteriales</taxon>
        <taxon>Clostridiaceae</taxon>
        <taxon>Clostridium</taxon>
    </lineage>
</organism>
<reference evidence="2 3" key="3">
    <citation type="journal article" name="Genome Announc.">
        <title>Improved Draft Genome Sequence of Clostridium pasteurianum Strain ATCC 6013 (DSM 525) Using a Hybrid Next-Generation Sequencing Approach.</title>
        <authorList>
            <person name="Pyne M.E."/>
            <person name="Utturkar S."/>
            <person name="Brown S.D."/>
            <person name="Moo-Young M."/>
            <person name="Chung D.A."/>
            <person name="Chou C.P."/>
        </authorList>
    </citation>
    <scope>NUCLEOTIDE SEQUENCE [LARGE SCALE GENOMIC DNA]</scope>
    <source>
        <strain evidence="2 3">ATCC 6013</strain>
    </source>
</reference>
<accession>A0A0H3J1U7</accession>
<dbReference type="Proteomes" id="UP000028042">
    <property type="component" value="Unassembled WGS sequence"/>
</dbReference>
<keyword evidence="4" id="KW-1185">Reference proteome</keyword>
<dbReference type="RefSeq" id="WP_003446180.1">
    <property type="nucleotide sequence ID" value="NZ_ANZB01000009.1"/>
</dbReference>
<dbReference type="KEGG" id="cpae:CPAST_c12900"/>
<dbReference type="EMBL" id="CP009268">
    <property type="protein sequence ID" value="AJA51377.1"/>
    <property type="molecule type" value="Genomic_DNA"/>
</dbReference>
<evidence type="ECO:0000313" key="1">
    <source>
        <dbReference type="EMBL" id="AJA51377.1"/>
    </source>
</evidence>
<dbReference type="GeneID" id="93073471"/>